<evidence type="ECO:0000259" key="6">
    <source>
        <dbReference type="PROSITE" id="PS51379"/>
    </source>
</evidence>
<evidence type="ECO:0000313" key="7">
    <source>
        <dbReference type="EMBL" id="HDY59055.1"/>
    </source>
</evidence>
<evidence type="ECO:0000256" key="3">
    <source>
        <dbReference type="ARBA" id="ARBA00022737"/>
    </source>
</evidence>
<dbReference type="InterPro" id="IPR010226">
    <property type="entry name" value="NADH_quinone_OxRdtase_chainI"/>
</dbReference>
<dbReference type="PROSITE" id="PS00198">
    <property type="entry name" value="4FE4S_FER_1"/>
    <property type="match status" value="1"/>
</dbReference>
<evidence type="ECO:0000256" key="1">
    <source>
        <dbReference type="ARBA" id="ARBA00022485"/>
    </source>
</evidence>
<dbReference type="GO" id="GO:0051539">
    <property type="term" value="F:4 iron, 4 sulfur cluster binding"/>
    <property type="evidence" value="ECO:0007669"/>
    <property type="project" value="UniProtKB-KW"/>
</dbReference>
<proteinExistence type="predicted"/>
<accession>A0A7V1EHZ3</accession>
<feature type="domain" description="4Fe-4S ferredoxin-type" evidence="6">
    <location>
        <begin position="72"/>
        <end position="101"/>
    </location>
</feature>
<dbReference type="InterPro" id="IPR017896">
    <property type="entry name" value="4Fe4S_Fe-S-bd"/>
</dbReference>
<dbReference type="Gene3D" id="3.30.70.3270">
    <property type="match status" value="1"/>
</dbReference>
<protein>
    <submittedName>
        <fullName evidence="7">4Fe-4S dicluster domain-containing protein</fullName>
    </submittedName>
</protein>
<dbReference type="GO" id="GO:0009060">
    <property type="term" value="P:aerobic respiration"/>
    <property type="evidence" value="ECO:0007669"/>
    <property type="project" value="TreeGrafter"/>
</dbReference>
<evidence type="ECO:0000256" key="4">
    <source>
        <dbReference type="ARBA" id="ARBA00023004"/>
    </source>
</evidence>
<dbReference type="GO" id="GO:0003954">
    <property type="term" value="F:NADH dehydrogenase activity"/>
    <property type="evidence" value="ECO:0007669"/>
    <property type="project" value="TreeGrafter"/>
</dbReference>
<dbReference type="InterPro" id="IPR017900">
    <property type="entry name" value="4Fe4S_Fe_S_CS"/>
</dbReference>
<dbReference type="PANTHER" id="PTHR10849">
    <property type="entry name" value="NADH DEHYDROGENASE UBIQUINONE IRON-SULFUR PROTEIN 8, MITOCHONDRIAL"/>
    <property type="match status" value="1"/>
</dbReference>
<dbReference type="SUPFAM" id="SSF54862">
    <property type="entry name" value="4Fe-4S ferredoxins"/>
    <property type="match status" value="1"/>
</dbReference>
<keyword evidence="4" id="KW-0408">Iron</keyword>
<feature type="domain" description="4Fe-4S ferredoxin-type" evidence="6">
    <location>
        <begin position="36"/>
        <end position="65"/>
    </location>
</feature>
<dbReference type="Pfam" id="PF12838">
    <property type="entry name" value="Fer4_7"/>
    <property type="match status" value="1"/>
</dbReference>
<dbReference type="AlphaFoldDB" id="A0A7V1EHZ3"/>
<keyword evidence="1" id="KW-0004">4Fe-4S</keyword>
<dbReference type="GO" id="GO:0016020">
    <property type="term" value="C:membrane"/>
    <property type="evidence" value="ECO:0007669"/>
    <property type="project" value="InterPro"/>
</dbReference>
<dbReference type="PROSITE" id="PS51379">
    <property type="entry name" value="4FE4S_FER_2"/>
    <property type="match status" value="2"/>
</dbReference>
<gene>
    <name evidence="7" type="ORF">ENP86_05840</name>
</gene>
<evidence type="ECO:0000256" key="2">
    <source>
        <dbReference type="ARBA" id="ARBA00022723"/>
    </source>
</evidence>
<sequence length="126" mass="14426">MKLAAFLPELLRHIFKKPATVKYPFEKLEVPKGFRGTPILTPEKCIVCYACQRDCPAEAIEITTVNEAEKKYKMVIHNDRCVHCEQCAESCPVDAIRLNTDFELAAFSRWNLKAEYIYTKASPAKK</sequence>
<comment type="caution">
    <text evidence="7">The sequence shown here is derived from an EMBL/GenBank/DDBJ whole genome shotgun (WGS) entry which is preliminary data.</text>
</comment>
<keyword evidence="3" id="KW-0677">Repeat</keyword>
<organism evidence="7">
    <name type="scientific">candidate division WOR-3 bacterium</name>
    <dbReference type="NCBI Taxonomy" id="2052148"/>
    <lineage>
        <taxon>Bacteria</taxon>
        <taxon>Bacteria division WOR-3</taxon>
    </lineage>
</organism>
<keyword evidence="5" id="KW-0411">Iron-sulfur</keyword>
<name>A0A7V1EHZ3_UNCW3</name>
<dbReference type="GO" id="GO:0046872">
    <property type="term" value="F:metal ion binding"/>
    <property type="evidence" value="ECO:0007669"/>
    <property type="project" value="UniProtKB-KW"/>
</dbReference>
<dbReference type="EMBL" id="DSKY01000014">
    <property type="protein sequence ID" value="HDY59055.1"/>
    <property type="molecule type" value="Genomic_DNA"/>
</dbReference>
<dbReference type="PANTHER" id="PTHR10849:SF35">
    <property type="entry name" value="FORMATE HYDROGENLYASE SUBUNIT 6-RELATED"/>
    <property type="match status" value="1"/>
</dbReference>
<keyword evidence="2" id="KW-0479">Metal-binding</keyword>
<reference evidence="7" key="1">
    <citation type="journal article" date="2020" name="mSystems">
        <title>Genome- and Community-Level Interaction Insights into Carbon Utilization and Element Cycling Functions of Hydrothermarchaeota in Hydrothermal Sediment.</title>
        <authorList>
            <person name="Zhou Z."/>
            <person name="Liu Y."/>
            <person name="Xu W."/>
            <person name="Pan J."/>
            <person name="Luo Z.H."/>
            <person name="Li M."/>
        </authorList>
    </citation>
    <scope>NUCLEOTIDE SEQUENCE [LARGE SCALE GENOMIC DNA]</scope>
    <source>
        <strain evidence="7">SpSt-258</strain>
    </source>
</reference>
<evidence type="ECO:0000256" key="5">
    <source>
        <dbReference type="ARBA" id="ARBA00023014"/>
    </source>
</evidence>